<feature type="domain" description="Amidase" evidence="3">
    <location>
        <begin position="34"/>
        <end position="455"/>
    </location>
</feature>
<evidence type="ECO:0000313" key="5">
    <source>
        <dbReference type="Proteomes" id="UP000204221"/>
    </source>
</evidence>
<organism evidence="4 5">
    <name type="scientific">Actinoalloteichus hoggarensis</name>
    <dbReference type="NCBI Taxonomy" id="1470176"/>
    <lineage>
        <taxon>Bacteria</taxon>
        <taxon>Bacillati</taxon>
        <taxon>Actinomycetota</taxon>
        <taxon>Actinomycetes</taxon>
        <taxon>Pseudonocardiales</taxon>
        <taxon>Pseudonocardiaceae</taxon>
        <taxon>Actinoalloteichus</taxon>
    </lineage>
</organism>
<dbReference type="EMBL" id="CP022521">
    <property type="protein sequence ID" value="ASO19830.1"/>
    <property type="molecule type" value="Genomic_DNA"/>
</dbReference>
<sequence>MCEDEEATVGDDLAESTAVELRAAYDRGETTPREAAEAVLARIDRLDGEVNAFCLLDQETTLAAADAATDRLRRGAVRGPLDGIPVSIKDVLLTKGWPTMRGSRSTDVSQPWDADGPSVARLREQGAVFVGKTTTPELAWKGVTDGPLTGVTRNPWDTSRTAGGSSGGGAAAVALGMAPLTLGTDGGGSVRIPGSFCGVFALKPTYGLISHFPSSPFGTLAHVGPMTRTVADAALLLDAVAVPDPRDWSALPAPATPFTETLDAGVRGLRIAFSPDLGYVEVDEEVAMRVAAAVEVFTELGATVERVDPGFADPVEEFHTLWFAGAAKSLETLTDRQRAELDPGLREIAEQGAGYSALDYLTANAARAALGALMGRFHERYDLLVTPTMPIPAFEAGRESPVGSSEPRWTSWTRFTYPFNMTQQPAATVPCGFTRAGLPVGMQVVGPRHADAAVLAACRAFETARPWQGRRPVIAGG</sequence>
<evidence type="ECO:0000259" key="3">
    <source>
        <dbReference type="Pfam" id="PF01425"/>
    </source>
</evidence>
<dbReference type="KEGG" id="ahg:AHOG_10935"/>
<dbReference type="Gene3D" id="3.90.1300.10">
    <property type="entry name" value="Amidase signature (AS) domain"/>
    <property type="match status" value="1"/>
</dbReference>
<name>A0A221W1Z4_9PSEU</name>
<accession>A0A221W1Z4</accession>
<keyword evidence="4" id="KW-0378">Hydrolase</keyword>
<dbReference type="PANTHER" id="PTHR11895">
    <property type="entry name" value="TRANSAMIDASE"/>
    <property type="match status" value="1"/>
</dbReference>
<dbReference type="RefSeq" id="WP_093941272.1">
    <property type="nucleotide sequence ID" value="NZ_CP022521.1"/>
</dbReference>
<gene>
    <name evidence="4" type="primary">aam</name>
    <name evidence="4" type="ORF">AHOG_10935</name>
</gene>
<dbReference type="Proteomes" id="UP000204221">
    <property type="component" value="Chromosome"/>
</dbReference>
<dbReference type="PROSITE" id="PS00571">
    <property type="entry name" value="AMIDASES"/>
    <property type="match status" value="1"/>
</dbReference>
<dbReference type="InterPro" id="IPR020556">
    <property type="entry name" value="Amidase_CS"/>
</dbReference>
<dbReference type="PANTHER" id="PTHR11895:SF7">
    <property type="entry name" value="GLUTAMYL-TRNA(GLN) AMIDOTRANSFERASE SUBUNIT A, MITOCHONDRIAL"/>
    <property type="match status" value="1"/>
</dbReference>
<feature type="region of interest" description="Disordered" evidence="2">
    <location>
        <begin position="140"/>
        <end position="165"/>
    </location>
</feature>
<dbReference type="InterPro" id="IPR023631">
    <property type="entry name" value="Amidase_dom"/>
</dbReference>
<dbReference type="Pfam" id="PF01425">
    <property type="entry name" value="Amidase"/>
    <property type="match status" value="1"/>
</dbReference>
<dbReference type="SUPFAM" id="SSF75304">
    <property type="entry name" value="Amidase signature (AS) enzymes"/>
    <property type="match status" value="1"/>
</dbReference>
<dbReference type="InterPro" id="IPR036928">
    <property type="entry name" value="AS_sf"/>
</dbReference>
<reference evidence="4 5" key="1">
    <citation type="submission" date="2017-07" db="EMBL/GenBank/DDBJ databases">
        <title>Complete genome sequence of Actinoalloteichus hoggarensis DSM 45943, type strain of Actinoalloteichus hoggarensis.</title>
        <authorList>
            <person name="Ruckert C."/>
            <person name="Nouioui I."/>
            <person name="Willmese J."/>
            <person name="van Wezel G."/>
            <person name="Klenk H.-P."/>
            <person name="Kalinowski J."/>
            <person name="Zotchev S.B."/>
        </authorList>
    </citation>
    <scope>NUCLEOTIDE SEQUENCE [LARGE SCALE GENOMIC DNA]</scope>
    <source>
        <strain evidence="4 5">DSM 45943</strain>
    </source>
</reference>
<evidence type="ECO:0000256" key="2">
    <source>
        <dbReference type="SAM" id="MobiDB-lite"/>
    </source>
</evidence>
<dbReference type="InterPro" id="IPR000120">
    <property type="entry name" value="Amidase"/>
</dbReference>
<protein>
    <submittedName>
        <fullName evidence="4">Acylamidase</fullName>
        <ecNumber evidence="4">3.5.1.13</ecNumber>
    </submittedName>
</protein>
<dbReference type="AlphaFoldDB" id="A0A221W1Z4"/>
<evidence type="ECO:0000256" key="1">
    <source>
        <dbReference type="ARBA" id="ARBA00009199"/>
    </source>
</evidence>
<feature type="compositionally biased region" description="Polar residues" evidence="2">
    <location>
        <begin position="151"/>
        <end position="161"/>
    </location>
</feature>
<dbReference type="NCBIfam" id="NF004815">
    <property type="entry name" value="PRK06169.1"/>
    <property type="match status" value="1"/>
</dbReference>
<keyword evidence="5" id="KW-1185">Reference proteome</keyword>
<dbReference type="EC" id="3.5.1.13" evidence="4"/>
<proteinExistence type="inferred from homology"/>
<dbReference type="OrthoDB" id="182039at2"/>
<evidence type="ECO:0000313" key="4">
    <source>
        <dbReference type="EMBL" id="ASO19830.1"/>
    </source>
</evidence>
<comment type="similarity">
    <text evidence="1">Belongs to the amidase family.</text>
</comment>
<dbReference type="GO" id="GO:0047680">
    <property type="term" value="F:aryl-acylamidase activity"/>
    <property type="evidence" value="ECO:0007669"/>
    <property type="project" value="UniProtKB-EC"/>
</dbReference>